<dbReference type="PANTHER" id="PTHR11240">
    <property type="entry name" value="RIBONUCLEASE T2"/>
    <property type="match status" value="1"/>
</dbReference>
<dbReference type="InterPro" id="IPR036430">
    <property type="entry name" value="RNase_T2-like_sf"/>
</dbReference>
<dbReference type="Proteomes" id="UP000241394">
    <property type="component" value="Chromosome LG2"/>
</dbReference>
<sequence length="116" mass="12623">MNGKTYGTCSGLNQHAYFEAALRLKSQVNLLKILDNAGIQANGRFYDAGMGVEEAIRMGVGYMPGLWCNEDKTGNSQLYQVVVCGDIKGTRIIDCPGIPMRGSAVNQSSFLHSKFN</sequence>
<evidence type="ECO:0000256" key="1">
    <source>
        <dbReference type="ARBA" id="ARBA00007469"/>
    </source>
</evidence>
<accession>A0A2R6RYN8</accession>
<evidence type="ECO:0000256" key="2">
    <source>
        <dbReference type="ARBA" id="ARBA00022722"/>
    </source>
</evidence>
<dbReference type="OrthoDB" id="435754at2759"/>
<evidence type="ECO:0000313" key="7">
    <source>
        <dbReference type="EMBL" id="PSS35144.1"/>
    </source>
</evidence>
<evidence type="ECO:0000256" key="5">
    <source>
        <dbReference type="ARBA" id="ARBA00023239"/>
    </source>
</evidence>
<protein>
    <submittedName>
        <fullName evidence="7">Intracellular ribonuclease</fullName>
    </submittedName>
</protein>
<gene>
    <name evidence="7" type="ORF">CEY00_Acc02343</name>
</gene>
<dbReference type="SUPFAM" id="SSF55895">
    <property type="entry name" value="Ribonuclease Rh-like"/>
    <property type="match status" value="1"/>
</dbReference>
<proteinExistence type="inferred from homology"/>
<dbReference type="Gramene" id="PSS35144">
    <property type="protein sequence ID" value="PSS35144"/>
    <property type="gene ID" value="CEY00_Acc02343"/>
</dbReference>
<evidence type="ECO:0000256" key="3">
    <source>
        <dbReference type="ARBA" id="ARBA00022759"/>
    </source>
</evidence>
<evidence type="ECO:0000256" key="6">
    <source>
        <dbReference type="RuleBase" id="RU004328"/>
    </source>
</evidence>
<dbReference type="GO" id="GO:0016787">
    <property type="term" value="F:hydrolase activity"/>
    <property type="evidence" value="ECO:0007669"/>
    <property type="project" value="UniProtKB-KW"/>
</dbReference>
<dbReference type="Pfam" id="PF00445">
    <property type="entry name" value="Ribonuclease_T2"/>
    <property type="match status" value="1"/>
</dbReference>
<dbReference type="Gene3D" id="3.90.730.10">
    <property type="entry name" value="Ribonuclease T2-like"/>
    <property type="match status" value="1"/>
</dbReference>
<name>A0A2R6RYN8_ACTCC</name>
<reference evidence="8" key="2">
    <citation type="journal article" date="2018" name="BMC Genomics">
        <title>A manually annotated Actinidia chinensis var. chinensis (kiwifruit) genome highlights the challenges associated with draft genomes and gene prediction in plants.</title>
        <authorList>
            <person name="Pilkington S.M."/>
            <person name="Crowhurst R."/>
            <person name="Hilario E."/>
            <person name="Nardozza S."/>
            <person name="Fraser L."/>
            <person name="Peng Y."/>
            <person name="Gunaseelan K."/>
            <person name="Simpson R."/>
            <person name="Tahir J."/>
            <person name="Deroles S.C."/>
            <person name="Templeton K."/>
            <person name="Luo Z."/>
            <person name="Davy M."/>
            <person name="Cheng C."/>
            <person name="McNeilage M."/>
            <person name="Scaglione D."/>
            <person name="Liu Y."/>
            <person name="Zhang Q."/>
            <person name="Datson P."/>
            <person name="De Silva N."/>
            <person name="Gardiner S.E."/>
            <person name="Bassett H."/>
            <person name="Chagne D."/>
            <person name="McCallum J."/>
            <person name="Dzierzon H."/>
            <person name="Deng C."/>
            <person name="Wang Y.Y."/>
            <person name="Barron L."/>
            <person name="Manako K."/>
            <person name="Bowen J."/>
            <person name="Foster T.M."/>
            <person name="Erridge Z.A."/>
            <person name="Tiffin H."/>
            <person name="Waite C.N."/>
            <person name="Davies K.M."/>
            <person name="Grierson E.P."/>
            <person name="Laing W.A."/>
            <person name="Kirk R."/>
            <person name="Chen X."/>
            <person name="Wood M."/>
            <person name="Montefiori M."/>
            <person name="Brummell D.A."/>
            <person name="Schwinn K.E."/>
            <person name="Catanach A."/>
            <person name="Fullerton C."/>
            <person name="Li D."/>
            <person name="Meiyalaghan S."/>
            <person name="Nieuwenhuizen N."/>
            <person name="Read N."/>
            <person name="Prakash R."/>
            <person name="Hunter D."/>
            <person name="Zhang H."/>
            <person name="McKenzie M."/>
            <person name="Knabel M."/>
            <person name="Harris A."/>
            <person name="Allan A.C."/>
            <person name="Gleave A."/>
            <person name="Chen A."/>
            <person name="Janssen B.J."/>
            <person name="Plunkett B."/>
            <person name="Ampomah-Dwamena C."/>
            <person name="Voogd C."/>
            <person name="Leif D."/>
            <person name="Lafferty D."/>
            <person name="Souleyre E.J.F."/>
            <person name="Varkonyi-Gasic E."/>
            <person name="Gambi F."/>
            <person name="Hanley J."/>
            <person name="Yao J.L."/>
            <person name="Cheung J."/>
            <person name="David K.M."/>
            <person name="Warren B."/>
            <person name="Marsh K."/>
            <person name="Snowden K.C."/>
            <person name="Lin-Wang K."/>
            <person name="Brian L."/>
            <person name="Martinez-Sanchez M."/>
            <person name="Wang M."/>
            <person name="Ileperuma N."/>
            <person name="Macnee N."/>
            <person name="Campin R."/>
            <person name="McAtee P."/>
            <person name="Drummond R.S.M."/>
            <person name="Espley R.V."/>
            <person name="Ireland H.S."/>
            <person name="Wu R."/>
            <person name="Atkinson R.G."/>
            <person name="Karunairetnam S."/>
            <person name="Bulley S."/>
            <person name="Chunkath S."/>
            <person name="Hanley Z."/>
            <person name="Storey R."/>
            <person name="Thrimawithana A.H."/>
            <person name="Thomson S."/>
            <person name="David C."/>
            <person name="Testolin R."/>
            <person name="Huang H."/>
            <person name="Hellens R.P."/>
            <person name="Schaffer R.J."/>
        </authorList>
    </citation>
    <scope>NUCLEOTIDE SEQUENCE [LARGE SCALE GENOMIC DNA]</scope>
    <source>
        <strain evidence="8">cv. Red5</strain>
    </source>
</reference>
<dbReference type="STRING" id="1590841.A0A2R6RYN8"/>
<dbReference type="GO" id="GO:0006401">
    <property type="term" value="P:RNA catabolic process"/>
    <property type="evidence" value="ECO:0007669"/>
    <property type="project" value="TreeGrafter"/>
</dbReference>
<evidence type="ECO:0000256" key="4">
    <source>
        <dbReference type="ARBA" id="ARBA00022801"/>
    </source>
</evidence>
<dbReference type="PANTHER" id="PTHR11240:SF75">
    <property type="entry name" value="RIBONUCLEASE 3"/>
    <property type="match status" value="1"/>
</dbReference>
<dbReference type="InParanoid" id="A0A2R6RYN8"/>
<dbReference type="GO" id="GO:0033897">
    <property type="term" value="F:ribonuclease T2 activity"/>
    <property type="evidence" value="ECO:0007669"/>
    <property type="project" value="InterPro"/>
</dbReference>
<dbReference type="AlphaFoldDB" id="A0A2R6RYN8"/>
<dbReference type="GO" id="GO:0003723">
    <property type="term" value="F:RNA binding"/>
    <property type="evidence" value="ECO:0007669"/>
    <property type="project" value="InterPro"/>
</dbReference>
<keyword evidence="4" id="KW-0378">Hydrolase</keyword>
<dbReference type="GO" id="GO:0005576">
    <property type="term" value="C:extracellular region"/>
    <property type="evidence" value="ECO:0007669"/>
    <property type="project" value="TreeGrafter"/>
</dbReference>
<keyword evidence="3" id="KW-0255">Endonuclease</keyword>
<reference evidence="7 8" key="1">
    <citation type="submission" date="2017-07" db="EMBL/GenBank/DDBJ databases">
        <title>An improved, manually edited Actinidia chinensis var. chinensis (kiwifruit) genome highlights the challenges associated with draft genomes and gene prediction in plants.</title>
        <authorList>
            <person name="Pilkington S."/>
            <person name="Crowhurst R."/>
            <person name="Hilario E."/>
            <person name="Nardozza S."/>
            <person name="Fraser L."/>
            <person name="Peng Y."/>
            <person name="Gunaseelan K."/>
            <person name="Simpson R."/>
            <person name="Tahir J."/>
            <person name="Deroles S."/>
            <person name="Templeton K."/>
            <person name="Luo Z."/>
            <person name="Davy M."/>
            <person name="Cheng C."/>
            <person name="Mcneilage M."/>
            <person name="Scaglione D."/>
            <person name="Liu Y."/>
            <person name="Zhang Q."/>
            <person name="Datson P."/>
            <person name="De Silva N."/>
            <person name="Gardiner S."/>
            <person name="Bassett H."/>
            <person name="Chagne D."/>
            <person name="Mccallum J."/>
            <person name="Dzierzon H."/>
            <person name="Deng C."/>
            <person name="Wang Y.-Y."/>
            <person name="Barron N."/>
            <person name="Manako K."/>
            <person name="Bowen J."/>
            <person name="Foster T."/>
            <person name="Erridge Z."/>
            <person name="Tiffin H."/>
            <person name="Waite C."/>
            <person name="Davies K."/>
            <person name="Grierson E."/>
            <person name="Laing W."/>
            <person name="Kirk R."/>
            <person name="Chen X."/>
            <person name="Wood M."/>
            <person name="Montefiori M."/>
            <person name="Brummell D."/>
            <person name="Schwinn K."/>
            <person name="Catanach A."/>
            <person name="Fullerton C."/>
            <person name="Li D."/>
            <person name="Meiyalaghan S."/>
            <person name="Nieuwenhuizen N."/>
            <person name="Read N."/>
            <person name="Prakash R."/>
            <person name="Hunter D."/>
            <person name="Zhang H."/>
            <person name="Mckenzie M."/>
            <person name="Knabel M."/>
            <person name="Harris A."/>
            <person name="Allan A."/>
            <person name="Chen A."/>
            <person name="Janssen B."/>
            <person name="Plunkett B."/>
            <person name="Dwamena C."/>
            <person name="Voogd C."/>
            <person name="Leif D."/>
            <person name="Lafferty D."/>
            <person name="Souleyre E."/>
            <person name="Varkonyi-Gasic E."/>
            <person name="Gambi F."/>
            <person name="Hanley J."/>
            <person name="Yao J.-L."/>
            <person name="Cheung J."/>
            <person name="David K."/>
            <person name="Warren B."/>
            <person name="Marsh K."/>
            <person name="Snowden K."/>
            <person name="Lin-Wang K."/>
            <person name="Brian L."/>
            <person name="Martinez-Sanchez M."/>
            <person name="Wang M."/>
            <person name="Ileperuma N."/>
            <person name="Macnee N."/>
            <person name="Campin R."/>
            <person name="Mcatee P."/>
            <person name="Drummond R."/>
            <person name="Espley R."/>
            <person name="Ireland H."/>
            <person name="Wu R."/>
            <person name="Atkinson R."/>
            <person name="Karunairetnam S."/>
            <person name="Bulley S."/>
            <person name="Chunkath S."/>
            <person name="Hanley Z."/>
            <person name="Storey R."/>
            <person name="Thrimawithana A."/>
            <person name="Thomson S."/>
            <person name="David C."/>
            <person name="Testolin R."/>
        </authorList>
    </citation>
    <scope>NUCLEOTIDE SEQUENCE [LARGE SCALE GENOMIC DNA]</scope>
    <source>
        <strain evidence="8">cv. Red5</strain>
        <tissue evidence="7">Young leaf</tissue>
    </source>
</reference>
<evidence type="ECO:0000313" key="8">
    <source>
        <dbReference type="Proteomes" id="UP000241394"/>
    </source>
</evidence>
<keyword evidence="2" id="KW-0540">Nuclease</keyword>
<keyword evidence="8" id="KW-1185">Reference proteome</keyword>
<comment type="caution">
    <text evidence="7">The sequence shown here is derived from an EMBL/GenBank/DDBJ whole genome shotgun (WGS) entry which is preliminary data.</text>
</comment>
<dbReference type="InterPro" id="IPR001568">
    <property type="entry name" value="RNase_T2-like"/>
</dbReference>
<comment type="similarity">
    <text evidence="1 6">Belongs to the RNase T2 family.</text>
</comment>
<dbReference type="EMBL" id="NKQK01000002">
    <property type="protein sequence ID" value="PSS35144.1"/>
    <property type="molecule type" value="Genomic_DNA"/>
</dbReference>
<organism evidence="7 8">
    <name type="scientific">Actinidia chinensis var. chinensis</name>
    <name type="common">Chinese soft-hair kiwi</name>
    <dbReference type="NCBI Taxonomy" id="1590841"/>
    <lineage>
        <taxon>Eukaryota</taxon>
        <taxon>Viridiplantae</taxon>
        <taxon>Streptophyta</taxon>
        <taxon>Embryophyta</taxon>
        <taxon>Tracheophyta</taxon>
        <taxon>Spermatophyta</taxon>
        <taxon>Magnoliopsida</taxon>
        <taxon>eudicotyledons</taxon>
        <taxon>Gunneridae</taxon>
        <taxon>Pentapetalae</taxon>
        <taxon>asterids</taxon>
        <taxon>Ericales</taxon>
        <taxon>Actinidiaceae</taxon>
        <taxon>Actinidia</taxon>
    </lineage>
</organism>
<keyword evidence="5" id="KW-0456">Lyase</keyword>